<dbReference type="Gene3D" id="2.60.120.680">
    <property type="entry name" value="GOLD domain"/>
    <property type="match status" value="1"/>
</dbReference>
<keyword evidence="1" id="KW-0175">Coiled coil</keyword>
<proteinExistence type="predicted"/>
<evidence type="ECO:0000256" key="1">
    <source>
        <dbReference type="SAM" id="Coils"/>
    </source>
</evidence>
<feature type="coiled-coil region" evidence="1">
    <location>
        <begin position="224"/>
        <end position="272"/>
    </location>
</feature>
<feature type="domain" description="GOLD" evidence="3">
    <location>
        <begin position="100"/>
        <end position="204"/>
    </location>
</feature>
<protein>
    <recommendedName>
        <fullName evidence="3">GOLD domain-containing protein</fullName>
    </recommendedName>
</protein>
<dbReference type="PROSITE" id="PS50866">
    <property type="entry name" value="GOLD"/>
    <property type="match status" value="1"/>
</dbReference>
<gene>
    <name evidence="4" type="ORF">CTEN210_02487</name>
</gene>
<dbReference type="Proteomes" id="UP001054902">
    <property type="component" value="Unassembled WGS sequence"/>
</dbReference>
<feature type="region of interest" description="Disordered" evidence="2">
    <location>
        <begin position="1"/>
        <end position="56"/>
    </location>
</feature>
<dbReference type="InterPro" id="IPR009038">
    <property type="entry name" value="GOLD_dom"/>
</dbReference>
<reference evidence="4 5" key="1">
    <citation type="journal article" date="2021" name="Sci. Rep.">
        <title>The genome of the diatom Chaetoceros tenuissimus carries an ancient integrated fragment of an extant virus.</title>
        <authorList>
            <person name="Hongo Y."/>
            <person name="Kimura K."/>
            <person name="Takaki Y."/>
            <person name="Yoshida Y."/>
            <person name="Baba S."/>
            <person name="Kobayashi G."/>
            <person name="Nagasaki K."/>
            <person name="Hano T."/>
            <person name="Tomaru Y."/>
        </authorList>
    </citation>
    <scope>NUCLEOTIDE SEQUENCE [LARGE SCALE GENOMIC DNA]</scope>
    <source>
        <strain evidence="4 5">NIES-3715</strain>
    </source>
</reference>
<comment type="caution">
    <text evidence="4">The sequence shown here is derived from an EMBL/GenBank/DDBJ whole genome shotgun (WGS) entry which is preliminary data.</text>
</comment>
<feature type="compositionally biased region" description="Acidic residues" evidence="2">
    <location>
        <begin position="43"/>
        <end position="55"/>
    </location>
</feature>
<dbReference type="AlphaFoldDB" id="A0AAD3CHM2"/>
<accession>A0AAD3CHM2</accession>
<keyword evidence="5" id="KW-1185">Reference proteome</keyword>
<feature type="compositionally biased region" description="Basic and acidic residues" evidence="2">
    <location>
        <begin position="1"/>
        <end position="17"/>
    </location>
</feature>
<sequence>MTDLAKEEEKKTAQDKEILDDEEEKSLSTKSASVVSGGKDADNDSDEDSLEDSSDAEAIALATKAADENYVPSQSLLNSSSPYPLIRSVDGISLKRYNPDPSVFSAKDVIVPLRGTLNVPIHVTTSGSIVDYTVDCAGYDIGFGITAEREEGVTVVKEKARQDAHVESITGRFLVGSVPCAIIFNFDNEYSWFREKKITYRIKITPPSFENIYNGRRIRAKAALAIVSKDKESAETRLENVSNKHSSLISEIERLEIELQEKKKSVGVVQKEENWLKERVQLRDAQEDLLTRRLTEGWEDEELVKKKIAEREARKKNGSKSSLVTDDEDVSDNESNSVEV</sequence>
<dbReference type="SUPFAM" id="SSF101576">
    <property type="entry name" value="Supernatant protein factor (SPF), C-terminal domain"/>
    <property type="match status" value="1"/>
</dbReference>
<evidence type="ECO:0000313" key="4">
    <source>
        <dbReference type="EMBL" id="GFH46013.1"/>
    </source>
</evidence>
<name>A0AAD3CHM2_9STRA</name>
<feature type="region of interest" description="Disordered" evidence="2">
    <location>
        <begin position="309"/>
        <end position="340"/>
    </location>
</feature>
<dbReference type="InterPro" id="IPR036598">
    <property type="entry name" value="GOLD_dom_sf"/>
</dbReference>
<organism evidence="4 5">
    <name type="scientific">Chaetoceros tenuissimus</name>
    <dbReference type="NCBI Taxonomy" id="426638"/>
    <lineage>
        <taxon>Eukaryota</taxon>
        <taxon>Sar</taxon>
        <taxon>Stramenopiles</taxon>
        <taxon>Ochrophyta</taxon>
        <taxon>Bacillariophyta</taxon>
        <taxon>Coscinodiscophyceae</taxon>
        <taxon>Chaetocerotophycidae</taxon>
        <taxon>Chaetocerotales</taxon>
        <taxon>Chaetocerotaceae</taxon>
        <taxon>Chaetoceros</taxon>
    </lineage>
</organism>
<evidence type="ECO:0000313" key="5">
    <source>
        <dbReference type="Proteomes" id="UP001054902"/>
    </source>
</evidence>
<evidence type="ECO:0000256" key="2">
    <source>
        <dbReference type="SAM" id="MobiDB-lite"/>
    </source>
</evidence>
<dbReference type="EMBL" id="BLLK01000022">
    <property type="protein sequence ID" value="GFH46013.1"/>
    <property type="molecule type" value="Genomic_DNA"/>
</dbReference>
<evidence type="ECO:0000259" key="3">
    <source>
        <dbReference type="PROSITE" id="PS50866"/>
    </source>
</evidence>